<gene>
    <name evidence="8" type="primary">LOC110745651</name>
</gene>
<reference evidence="8" key="1">
    <citation type="submission" date="2025-08" db="UniProtKB">
        <authorList>
            <consortium name="RefSeq"/>
        </authorList>
    </citation>
    <scope>IDENTIFICATION</scope>
</reference>
<dbReference type="PANTHER" id="PTHR45651:SF68">
    <property type="entry name" value="ION TRANSPORT DOMAIN-CONTAINING PROTEIN"/>
    <property type="match status" value="1"/>
</dbReference>
<dbReference type="Proteomes" id="UP000515124">
    <property type="component" value="Unplaced"/>
</dbReference>
<feature type="transmembrane region" description="Helical" evidence="4">
    <location>
        <begin position="172"/>
        <end position="191"/>
    </location>
</feature>
<dbReference type="InterPro" id="IPR000719">
    <property type="entry name" value="Prot_kinase_dom"/>
</dbReference>
<keyword evidence="2" id="KW-0407">Ion channel</keyword>
<dbReference type="InterPro" id="IPR011009">
    <property type="entry name" value="Kinase-like_dom_sf"/>
</dbReference>
<feature type="compositionally biased region" description="Basic and acidic residues" evidence="3">
    <location>
        <begin position="1"/>
        <end position="27"/>
    </location>
</feature>
<keyword evidence="4" id="KW-0812">Transmembrane</keyword>
<dbReference type="InterPro" id="IPR000595">
    <property type="entry name" value="cNMP-bd_dom"/>
</dbReference>
<keyword evidence="1" id="KW-1071">Ligand-gated ion channel</keyword>
<organism evidence="7 8">
    <name type="scientific">Prunus avium</name>
    <name type="common">Cherry</name>
    <name type="synonym">Cerasus avium</name>
    <dbReference type="NCBI Taxonomy" id="42229"/>
    <lineage>
        <taxon>Eukaryota</taxon>
        <taxon>Viridiplantae</taxon>
        <taxon>Streptophyta</taxon>
        <taxon>Embryophyta</taxon>
        <taxon>Tracheophyta</taxon>
        <taxon>Spermatophyta</taxon>
        <taxon>Magnoliopsida</taxon>
        <taxon>eudicotyledons</taxon>
        <taxon>Gunneridae</taxon>
        <taxon>Pentapetalae</taxon>
        <taxon>rosids</taxon>
        <taxon>fabids</taxon>
        <taxon>Rosales</taxon>
        <taxon>Rosaceae</taxon>
        <taxon>Amygdaloideae</taxon>
        <taxon>Amygdaleae</taxon>
        <taxon>Prunus</taxon>
    </lineage>
</organism>
<dbReference type="GO" id="GO:0016020">
    <property type="term" value="C:membrane"/>
    <property type="evidence" value="ECO:0007669"/>
    <property type="project" value="UniProtKB-SubCell"/>
</dbReference>
<proteinExistence type="predicted"/>
<evidence type="ECO:0000313" key="8">
    <source>
        <dbReference type="RefSeq" id="XP_021801466.1"/>
    </source>
</evidence>
<dbReference type="GO" id="GO:0034220">
    <property type="term" value="P:monoatomic ion transmembrane transport"/>
    <property type="evidence" value="ECO:0007669"/>
    <property type="project" value="UniProtKB-KW"/>
</dbReference>
<feature type="region of interest" description="Disordered" evidence="3">
    <location>
        <begin position="1"/>
        <end position="56"/>
    </location>
</feature>
<dbReference type="Gene3D" id="2.60.120.10">
    <property type="entry name" value="Jelly Rolls"/>
    <property type="match status" value="1"/>
</dbReference>
<dbReference type="GeneID" id="110745651"/>
<dbReference type="GO" id="GO:0004672">
    <property type="term" value="F:protein kinase activity"/>
    <property type="evidence" value="ECO:0007669"/>
    <property type="project" value="InterPro"/>
</dbReference>
<dbReference type="InterPro" id="IPR018490">
    <property type="entry name" value="cNMP-bd_dom_sf"/>
</dbReference>
<dbReference type="RefSeq" id="XP_021801466.1">
    <property type="nucleotide sequence ID" value="XM_021945774.1"/>
</dbReference>
<keyword evidence="4" id="KW-1133">Transmembrane helix</keyword>
<dbReference type="CDD" id="cd00038">
    <property type="entry name" value="CAP_ED"/>
    <property type="match status" value="1"/>
</dbReference>
<evidence type="ECO:0000313" key="7">
    <source>
        <dbReference type="Proteomes" id="UP000515124"/>
    </source>
</evidence>
<feature type="transmembrane region" description="Helical" evidence="4">
    <location>
        <begin position="363"/>
        <end position="381"/>
    </location>
</feature>
<dbReference type="InterPro" id="IPR014710">
    <property type="entry name" value="RmlC-like_jellyroll"/>
</dbReference>
<feature type="transmembrane region" description="Helical" evidence="4">
    <location>
        <begin position="70"/>
        <end position="88"/>
    </location>
</feature>
<dbReference type="SUPFAM" id="SSF51206">
    <property type="entry name" value="cAMP-binding domain-like"/>
    <property type="match status" value="1"/>
</dbReference>
<keyword evidence="1" id="KW-0406">Ion transport</keyword>
<evidence type="ECO:0000259" key="5">
    <source>
        <dbReference type="PROSITE" id="PS50011"/>
    </source>
</evidence>
<feature type="transmembrane region" description="Helical" evidence="4">
    <location>
        <begin position="109"/>
        <end position="128"/>
    </location>
</feature>
<dbReference type="PROSITE" id="PS50042">
    <property type="entry name" value="CNMP_BINDING_3"/>
    <property type="match status" value="1"/>
</dbReference>
<name>A0A6P5RKS3_PRUAV</name>
<dbReference type="PANTHER" id="PTHR45651">
    <property type="entry name" value="CYCLIC NUCLEOTIDE-GATED ION CHANNEL 15-RELATED-RELATED"/>
    <property type="match status" value="1"/>
</dbReference>
<keyword evidence="7" id="KW-1185">Reference proteome</keyword>
<evidence type="ECO:0000256" key="2">
    <source>
        <dbReference type="ARBA" id="ARBA00023303"/>
    </source>
</evidence>
<feature type="domain" description="Protein kinase" evidence="5">
    <location>
        <begin position="581"/>
        <end position="845"/>
    </location>
</feature>
<evidence type="ECO:0000256" key="4">
    <source>
        <dbReference type="SAM" id="Phobius"/>
    </source>
</evidence>
<accession>A0A6P5RKS3</accession>
<dbReference type="KEGG" id="pavi:110745651"/>
<evidence type="ECO:0000256" key="1">
    <source>
        <dbReference type="ARBA" id="ARBA00023286"/>
    </source>
</evidence>
<dbReference type="AlphaFoldDB" id="A0A6P5RKS3"/>
<evidence type="ECO:0000256" key="3">
    <source>
        <dbReference type="SAM" id="MobiDB-lite"/>
    </source>
</evidence>
<protein>
    <submittedName>
        <fullName evidence="8">Cyclic nucleotide-gated ion channel 1-like</fullName>
    </submittedName>
</protein>
<keyword evidence="1" id="KW-0813">Transport</keyword>
<feature type="transmembrane region" description="Helical" evidence="4">
    <location>
        <begin position="203"/>
        <end position="221"/>
    </location>
</feature>
<dbReference type="GO" id="GO:0005524">
    <property type="term" value="F:ATP binding"/>
    <property type="evidence" value="ECO:0007669"/>
    <property type="project" value="InterPro"/>
</dbReference>
<dbReference type="Gene3D" id="3.30.200.20">
    <property type="entry name" value="Phosphorylase Kinase, domain 1"/>
    <property type="match status" value="1"/>
</dbReference>
<keyword evidence="4" id="KW-0472">Membrane</keyword>
<dbReference type="Gene3D" id="1.10.287.70">
    <property type="match status" value="1"/>
</dbReference>
<dbReference type="SUPFAM" id="SSF81324">
    <property type="entry name" value="Voltage-gated potassium channels"/>
    <property type="match status" value="1"/>
</dbReference>
<feature type="domain" description="Cyclic nucleotide-binding" evidence="6">
    <location>
        <begin position="478"/>
        <end position="584"/>
    </location>
</feature>
<dbReference type="PROSITE" id="PS50011">
    <property type="entry name" value="PROTEIN_KINASE_DOM"/>
    <property type="match status" value="1"/>
</dbReference>
<dbReference type="Gene3D" id="1.10.510.10">
    <property type="entry name" value="Transferase(Phosphotransferase) domain 1"/>
    <property type="match status" value="1"/>
</dbReference>
<evidence type="ECO:0000259" key="6">
    <source>
        <dbReference type="PROSITE" id="PS50042"/>
    </source>
</evidence>
<sequence length="859" mass="97704">MAKDDVAEIVEKSEEKAAAPARNHDSNSEATVENSAVKDEDGSSRNGWVFPSKGESHDPEEQILQKWKKIFVASCLLAILLDPLFLYVPMMKDDIKCLQSDRNLKIVALLLRSVTDLFYIFDIIFQIYRSDYFLGLINEYRRIERSNYSKKQFCREHVVPKIAKTIGESCNILIDILAILPLPQVAILIFFPEMRDLRSFNTIRMVIMNLFILLQYVPRVFRIYLSCEELKKTPKKQNGETAKWVKCVLNLFMYVIASHFAIQRMGICWHNACRKVNGCNASTFGCHDHHTFRNMTFLNYLCPISPMNTTLFDFGIYITLLQSGITGSTNYFEKLSNCFWWGLQNLSSFGSNLEPSINGWENLFAAFISIIGLLLFLYLIGNLQAYLQFDTTRRETHRHKMKVKQKMKEKGQEIELWLFGIPGGLKEDIKSQIMDNVEQELEEDRDANLDYILSTLPEERQSCIKIGNPVTRLKQVPIFQDMDESVLKAIRRYLEPNKYTKNDIITQEGKPLEMMLYIVDGFVNIEERDGSNSLQRGEVYGEELLDWPLSNSFPDVLPSATLSATAVGDVVALAVTYSNLRNVVFEFGRQYFFGMIKCQKFSDVSKIIRKGISTSVYKGVLPDKTVVEVKRYRVDCSWEDYPYLVKLVAVASRTNHINLVRLLGKASSPLSLELRMKIASETAGALAYLRSLTTAPILPSFVSTSSILWDDNCTAKLCSFGLRFVPNNSRFSLLSIRQGCFDPESKTLLEKLDVYGIGVVLAELLTGPNAISSSGDRDLTKLASLFLLLGEEDRLNEILDGKIIVKEGDFETAKKVAHLATRCLRYEKEEMPSMKEVVAELEGILHNRRAEQGGEASFS</sequence>
<dbReference type="SUPFAM" id="SSF56112">
    <property type="entry name" value="Protein kinase-like (PK-like)"/>
    <property type="match status" value="1"/>
</dbReference>